<dbReference type="PANTHER" id="PTHR48051:SF1">
    <property type="entry name" value="RAS SUPPRESSOR PROTEIN 1"/>
    <property type="match status" value="1"/>
</dbReference>
<dbReference type="AlphaFoldDB" id="A0A8W8IZJ3"/>
<dbReference type="Pfam" id="PF13855">
    <property type="entry name" value="LRR_8"/>
    <property type="match status" value="1"/>
</dbReference>
<reference evidence="4" key="1">
    <citation type="submission" date="2022-08" db="UniProtKB">
        <authorList>
            <consortium name="EnsemblMetazoa"/>
        </authorList>
    </citation>
    <scope>IDENTIFICATION</scope>
    <source>
        <strain evidence="4">05x7-T-G4-1.051#20</strain>
    </source>
</reference>
<dbReference type="Gene3D" id="3.80.10.10">
    <property type="entry name" value="Ribonuclease Inhibitor"/>
    <property type="match status" value="1"/>
</dbReference>
<dbReference type="InterPro" id="IPR050216">
    <property type="entry name" value="LRR_domain-containing"/>
</dbReference>
<dbReference type="GO" id="GO:0005737">
    <property type="term" value="C:cytoplasm"/>
    <property type="evidence" value="ECO:0007669"/>
    <property type="project" value="TreeGrafter"/>
</dbReference>
<proteinExistence type="predicted"/>
<evidence type="ECO:0000256" key="1">
    <source>
        <dbReference type="ARBA" id="ARBA00022614"/>
    </source>
</evidence>
<evidence type="ECO:0000256" key="3">
    <source>
        <dbReference type="SAM" id="MobiDB-lite"/>
    </source>
</evidence>
<keyword evidence="2" id="KW-0677">Repeat</keyword>
<organism evidence="4 5">
    <name type="scientific">Magallana gigas</name>
    <name type="common">Pacific oyster</name>
    <name type="synonym">Crassostrea gigas</name>
    <dbReference type="NCBI Taxonomy" id="29159"/>
    <lineage>
        <taxon>Eukaryota</taxon>
        <taxon>Metazoa</taxon>
        <taxon>Spiralia</taxon>
        <taxon>Lophotrochozoa</taxon>
        <taxon>Mollusca</taxon>
        <taxon>Bivalvia</taxon>
        <taxon>Autobranchia</taxon>
        <taxon>Pteriomorphia</taxon>
        <taxon>Ostreida</taxon>
        <taxon>Ostreoidea</taxon>
        <taxon>Ostreidae</taxon>
        <taxon>Magallana</taxon>
    </lineage>
</organism>
<evidence type="ECO:0000313" key="4">
    <source>
        <dbReference type="EnsemblMetazoa" id="G16565.2:cds"/>
    </source>
</evidence>
<evidence type="ECO:0000256" key="2">
    <source>
        <dbReference type="ARBA" id="ARBA00022737"/>
    </source>
</evidence>
<dbReference type="PANTHER" id="PTHR48051">
    <property type="match status" value="1"/>
</dbReference>
<dbReference type="InterPro" id="IPR001611">
    <property type="entry name" value="Leu-rich_rpt"/>
</dbReference>
<dbReference type="SMART" id="SM00369">
    <property type="entry name" value="LRR_TYP"/>
    <property type="match status" value="3"/>
</dbReference>
<feature type="compositionally biased region" description="Low complexity" evidence="3">
    <location>
        <begin position="75"/>
        <end position="84"/>
    </location>
</feature>
<evidence type="ECO:0008006" key="6">
    <source>
        <dbReference type="Google" id="ProtNLM"/>
    </source>
</evidence>
<protein>
    <recommendedName>
        <fullName evidence="6">Leucine-rich repeat-containing protein 63</fullName>
    </recommendedName>
</protein>
<keyword evidence="5" id="KW-1185">Reference proteome</keyword>
<keyword evidence="1" id="KW-0433">Leucine-rich repeat</keyword>
<feature type="compositionally biased region" description="Pro residues" evidence="3">
    <location>
        <begin position="43"/>
        <end position="53"/>
    </location>
</feature>
<evidence type="ECO:0000313" key="5">
    <source>
        <dbReference type="Proteomes" id="UP000005408"/>
    </source>
</evidence>
<dbReference type="SUPFAM" id="SSF52058">
    <property type="entry name" value="L domain-like"/>
    <property type="match status" value="1"/>
</dbReference>
<dbReference type="EnsemblMetazoa" id="G16565.2">
    <property type="protein sequence ID" value="G16565.2:cds"/>
    <property type="gene ID" value="G16565"/>
</dbReference>
<dbReference type="InterPro" id="IPR032675">
    <property type="entry name" value="LRR_dom_sf"/>
</dbReference>
<accession>A0A8W8IZJ3</accession>
<sequence length="585" mass="66305">MAANGPSLLESKKDKKNLIIKGHGKGGGGAKLLRRPRASKLPPLEPELPPSPDKPFYEIYDFEQETDFSHRHLQSPTPSVVPSLVSPPPSESHPAGGAYYRNNFGISPHSNGSYLHKDDKKFVLDPIYREKTSLGTYVDELRNIPVRKVRNIFYSKHNYKKLTKLLAERYIHPTVQEEVKVMEMTPEAQNIPPSEPRIPQKQLLIEMAAMIKQHVRDLMNTEVKSVIRPLRKYSPSYADDNVPHTEIILYEDDTFDVASHSAQERQDTEIPGMDSMFHSAPSRYFQGAGRSQSPFTAPSENAISPSELAILDALINGGKALSLKAHFIAEMPDISPLIRTVTYLNLSFNDFSIFPREILEIQQLEILKLRNNPLRELPSDIHRLRNLRILVVSFCLLTNIPMGLFALPKLIHLDISYNKLTFIQNEIANMRNLRELNMEGNQLPAMPCGALLLDLFYLNVKNNFMHPLFWKEHTQNQPQRLIDMCALTLVEGEVINDKDVLPESVKKVLANRSVCDCCHGALFGPGLRIIRPVSKLHGIKNLPFLFRACSPSCLQVFKHSKDTLSEILYGVKSTPRGEEEEEEEE</sequence>
<feature type="region of interest" description="Disordered" evidence="3">
    <location>
        <begin position="70"/>
        <end position="97"/>
    </location>
</feature>
<feature type="region of interest" description="Disordered" evidence="3">
    <location>
        <begin position="1"/>
        <end position="55"/>
    </location>
</feature>
<name>A0A8W8IZJ3_MAGGI</name>
<dbReference type="InterPro" id="IPR003591">
    <property type="entry name" value="Leu-rich_rpt_typical-subtyp"/>
</dbReference>
<dbReference type="Proteomes" id="UP000005408">
    <property type="component" value="Unassembled WGS sequence"/>
</dbReference>